<dbReference type="AlphaFoldDB" id="A0A076INU0"/>
<evidence type="ECO:0000313" key="14">
    <source>
        <dbReference type="Proteomes" id="UP000500949"/>
    </source>
</evidence>
<evidence type="ECO:0008006" key="16">
    <source>
        <dbReference type="Google" id="ProtNLM"/>
    </source>
</evidence>
<evidence type="ECO:0000313" key="2">
    <source>
        <dbReference type="EMBL" id="KAA5315483.1"/>
    </source>
</evidence>
<evidence type="ECO:0000313" key="5">
    <source>
        <dbReference type="EMBL" id="MBV3122440.1"/>
    </source>
</evidence>
<dbReference type="Proteomes" id="UP000500949">
    <property type="component" value="Chromosome"/>
</dbReference>
<reference evidence="6 14" key="4">
    <citation type="submission" date="2019-11" db="EMBL/GenBank/DDBJ databases">
        <title>Complete genome sequence of Bacteroides dorei DSM 17855.</title>
        <authorList>
            <person name="Russell J.T."/>
        </authorList>
    </citation>
    <scope>NUCLEOTIDE SEQUENCE [LARGE SCALE GENOMIC DNA]</scope>
    <source>
        <strain evidence="6 14">DSM 17855</strain>
    </source>
</reference>
<reference evidence="5" key="5">
    <citation type="submission" date="2021-06" db="EMBL/GenBank/DDBJ databases">
        <title>Collection of gut derived symbiotic bacterial strains cultured from healthy donors.</title>
        <authorList>
            <person name="Lin H."/>
            <person name="Littmann E."/>
            <person name="Pamer E.G."/>
        </authorList>
    </citation>
    <scope>NUCLEOTIDE SEQUENCE</scope>
    <source>
        <strain evidence="5">MSK.5.10</strain>
    </source>
</reference>
<evidence type="ECO:0000313" key="7">
    <source>
        <dbReference type="EMBL" id="RGV73929.1"/>
    </source>
</evidence>
<reference evidence="8 10" key="3">
    <citation type="journal article" date="2019" name="Nat. Microbiol.">
        <title>Genomic variation and strain-specific functional adaptation in the human gut microbiome during early life.</title>
        <authorList>
            <person name="Vatanen T."/>
            <person name="Plichta D.R."/>
            <person name="Somani J."/>
            <person name="Munch P.C."/>
            <person name="Arthur T.D."/>
            <person name="Hall A.B."/>
            <person name="Rudolf S."/>
            <person name="Oakeley E.J."/>
            <person name="Ke X."/>
            <person name="Young R.A."/>
            <person name="Haiser H.J."/>
            <person name="Kolde R."/>
            <person name="Yassour M."/>
            <person name="Luopajarvi K."/>
            <person name="Siljander H."/>
            <person name="Virtanen S.M."/>
            <person name="Ilonen J."/>
            <person name="Uibo R."/>
            <person name="Tillmann V."/>
            <person name="Mokurov S."/>
            <person name="Dorshakova N."/>
            <person name="Porter J.A."/>
            <person name="McHardy A.C."/>
            <person name="Lahdesmaki H."/>
            <person name="Vlamakis H."/>
            <person name="Huttenhower C."/>
            <person name="Knip M."/>
            <person name="Xavier R.J."/>
        </authorList>
    </citation>
    <scope>NUCLEOTIDE SEQUENCE [LARGE SCALE GENOMIC DNA]</scope>
    <source>
        <strain evidence="8 10">RJX1052</strain>
    </source>
</reference>
<dbReference type="EMBL" id="JAHOAX010000003">
    <property type="protein sequence ID" value="MBV3122440.1"/>
    <property type="molecule type" value="Genomic_DNA"/>
</dbReference>
<protein>
    <recommendedName>
        <fullName evidence="16">Transcription regulator BetR N-terminal domain-containing protein</fullName>
    </recommendedName>
</protein>
<evidence type="ECO:0000313" key="1">
    <source>
        <dbReference type="EMBL" id="GKH81569.1"/>
    </source>
</evidence>
<dbReference type="EMBL" id="CP046176">
    <property type="protein sequence ID" value="QJR75661.1"/>
    <property type="molecule type" value="Genomic_DNA"/>
</dbReference>
<evidence type="ECO:0000313" key="4">
    <source>
        <dbReference type="EMBL" id="KAA5403083.1"/>
    </source>
</evidence>
<evidence type="ECO:0000313" key="11">
    <source>
        <dbReference type="Proteomes" id="UP000441162"/>
    </source>
</evidence>
<reference evidence="1" key="6">
    <citation type="submission" date="2022-01" db="EMBL/GenBank/DDBJ databases">
        <title>Novel bile acid biosynthetic pathways are enriched in the microbiome of centenarians.</title>
        <authorList>
            <person name="Sato Y."/>
            <person name="Atarashi K."/>
            <person name="Plichta R.D."/>
            <person name="Arai Y."/>
            <person name="Sasajima S."/>
            <person name="Kearney M.S."/>
            <person name="Suda W."/>
            <person name="Takeshita K."/>
            <person name="Sasaki T."/>
            <person name="Okamoto S."/>
            <person name="Skelly N.A."/>
            <person name="Okamura Y."/>
            <person name="Vlamakis H."/>
            <person name="Li Y."/>
            <person name="Tanoue T."/>
            <person name="Takei H."/>
            <person name="Nittono H."/>
            <person name="Narushima S."/>
            <person name="Irie J."/>
            <person name="Itoh H."/>
            <person name="Moriya K."/>
            <person name="Sugiura Y."/>
            <person name="Suematsu M."/>
            <person name="Moritoki N."/>
            <person name="Shibata S."/>
            <person name="Littman R.D."/>
            <person name="Fischbach A.M."/>
            <person name="Uwamino Y."/>
            <person name="Inoue T."/>
            <person name="Honda A."/>
            <person name="Hattori M."/>
            <person name="Murai T."/>
            <person name="Xavier J.R."/>
            <person name="Hirose N."/>
            <person name="Honda K."/>
        </authorList>
    </citation>
    <scope>NUCLEOTIDE SEQUENCE</scope>
    <source>
        <strain evidence="1">CE91-St7</strain>
    </source>
</reference>
<gene>
    <name evidence="1" type="ORF">CE91St7_24530</name>
    <name evidence="7" type="ORF">DWW04_15150</name>
    <name evidence="8" type="ORF">E1J06_04725</name>
    <name evidence="4" type="ORF">F2Y51_16850</name>
    <name evidence="3" type="ORF">F2Y58_00505</name>
    <name evidence="2" type="ORF">F2Z07_19270</name>
    <name evidence="6" type="ORF">GKD17_04310</name>
    <name evidence="5" type="ORF">KSU80_04475</name>
</gene>
<dbReference type="eggNOG" id="ENOG502ZA1C">
    <property type="taxonomic scope" value="Bacteria"/>
</dbReference>
<dbReference type="EMBL" id="BQOB01000001">
    <property type="protein sequence ID" value="GKH81569.1"/>
    <property type="molecule type" value="Genomic_DNA"/>
</dbReference>
<reference evidence="11 12" key="2">
    <citation type="journal article" date="2019" name="Nat. Med.">
        <title>A library of human gut bacterial isolates paired with longitudinal multiomics data enables mechanistic microbiome research.</title>
        <authorList>
            <person name="Poyet M."/>
            <person name="Groussin M."/>
            <person name="Gibbons S.M."/>
            <person name="Avila-Pacheco J."/>
            <person name="Jiang X."/>
            <person name="Kearney S.M."/>
            <person name="Perrotta A.R."/>
            <person name="Berdy B."/>
            <person name="Zhao S."/>
            <person name="Lieberman T.D."/>
            <person name="Swanson P.K."/>
            <person name="Smith M."/>
            <person name="Roesemann S."/>
            <person name="Alexander J.E."/>
            <person name="Rich S.A."/>
            <person name="Livny J."/>
            <person name="Vlamakis H."/>
            <person name="Clish C."/>
            <person name="Bullock K."/>
            <person name="Deik A."/>
            <person name="Scott J."/>
            <person name="Pierce K.A."/>
            <person name="Xavier R.J."/>
            <person name="Alm E.J."/>
        </authorList>
    </citation>
    <scope>NUCLEOTIDE SEQUENCE [LARGE SCALE GENOMIC DNA]</scope>
    <source>
        <strain evidence="3 12">BIOML-A1</strain>
        <strain evidence="2 13">BIOML-A25</strain>
        <strain evidence="4 11">BIOML-A4</strain>
    </source>
</reference>
<dbReference type="KEGG" id="bdh:GV66_11130"/>
<dbReference type="Proteomes" id="UP000283678">
    <property type="component" value="Unassembled WGS sequence"/>
</dbReference>
<dbReference type="EMBL" id="SLTX01000001">
    <property type="protein sequence ID" value="TDB06761.1"/>
    <property type="molecule type" value="Genomic_DNA"/>
</dbReference>
<dbReference type="EMBL" id="QRZL01000016">
    <property type="protein sequence ID" value="RGV73929.1"/>
    <property type="molecule type" value="Genomic_DNA"/>
</dbReference>
<evidence type="ECO:0000313" key="6">
    <source>
        <dbReference type="EMBL" id="QJR75661.1"/>
    </source>
</evidence>
<name>A0A076INU0_9BACT</name>
<evidence type="ECO:0000313" key="10">
    <source>
        <dbReference type="Proteomes" id="UP000294834"/>
    </source>
</evidence>
<accession>A0A076INU0</accession>
<sequence length="319" mass="36794">MMQNELNTSLIEAVKEKLPLKENLANLLIDTLYIGKEAIYRRLRGEVPFTLEEAALISRKLGVSLDNVIGVCFSSNAVFDLNVVDHEDPFETYYSLLKKYVNVLHALQNDPSSSMGTSSNIIPQTLSLKHKSLSKFRLFKWMYQNKHIQCKHFDKVEVPQKIYDIQNDFVSATGHIHSVDYIWDSMIFHHLINDIQYFAGIHLITEEDKHQIKEELLQLTDELEDLASKGKTEAGNSVHIYVSHINFEATYSYLEADSVQLSLIRVYSINSITTQDCGMFLSLKEWIQSLKKFSTMISESGEMQRIQFFQQQREIISTL</sequence>
<evidence type="ECO:0000313" key="15">
    <source>
        <dbReference type="Proteomes" id="UP000777173"/>
    </source>
</evidence>
<dbReference type="EMBL" id="VVYY01000001">
    <property type="protein sequence ID" value="KAA5400691.1"/>
    <property type="molecule type" value="Genomic_DNA"/>
</dbReference>
<organism evidence="5 15">
    <name type="scientific">Phocaeicola dorei</name>
    <dbReference type="NCBI Taxonomy" id="357276"/>
    <lineage>
        <taxon>Bacteria</taxon>
        <taxon>Pseudomonadati</taxon>
        <taxon>Bacteroidota</taxon>
        <taxon>Bacteroidia</taxon>
        <taxon>Bacteroidales</taxon>
        <taxon>Bacteroidaceae</taxon>
        <taxon>Phocaeicola</taxon>
    </lineage>
</organism>
<dbReference type="Proteomes" id="UP001055104">
    <property type="component" value="Unassembled WGS sequence"/>
</dbReference>
<dbReference type="Proteomes" id="UP000294834">
    <property type="component" value="Unassembled WGS sequence"/>
</dbReference>
<dbReference type="EMBL" id="VVZV01000028">
    <property type="protein sequence ID" value="KAA5315483.1"/>
    <property type="molecule type" value="Genomic_DNA"/>
</dbReference>
<dbReference type="Proteomes" id="UP000481616">
    <property type="component" value="Unassembled WGS sequence"/>
</dbReference>
<dbReference type="Proteomes" id="UP000441162">
    <property type="component" value="Unassembled WGS sequence"/>
</dbReference>
<evidence type="ECO:0000313" key="13">
    <source>
        <dbReference type="Proteomes" id="UP000481700"/>
    </source>
</evidence>
<dbReference type="KEGG" id="bdo:EL88_03555"/>
<proteinExistence type="predicted"/>
<evidence type="ECO:0000313" key="9">
    <source>
        <dbReference type="Proteomes" id="UP000283678"/>
    </source>
</evidence>
<evidence type="ECO:0000313" key="3">
    <source>
        <dbReference type="EMBL" id="KAA5400691.1"/>
    </source>
</evidence>
<reference evidence="7 9" key="1">
    <citation type="submission" date="2018-08" db="EMBL/GenBank/DDBJ databases">
        <title>A genome reference for cultivated species of the human gut microbiota.</title>
        <authorList>
            <person name="Zou Y."/>
            <person name="Xue W."/>
            <person name="Luo G."/>
        </authorList>
    </citation>
    <scope>NUCLEOTIDE SEQUENCE [LARGE SCALE GENOMIC DNA]</scope>
    <source>
        <strain evidence="7 9">AF14-1AC</strain>
    </source>
</reference>
<evidence type="ECO:0000313" key="12">
    <source>
        <dbReference type="Proteomes" id="UP000481616"/>
    </source>
</evidence>
<dbReference type="Proteomes" id="UP000481700">
    <property type="component" value="Unassembled WGS sequence"/>
</dbReference>
<evidence type="ECO:0000313" key="8">
    <source>
        <dbReference type="EMBL" id="TDB06761.1"/>
    </source>
</evidence>
<dbReference type="EMBL" id="VVZA01000017">
    <property type="protein sequence ID" value="KAA5403083.1"/>
    <property type="molecule type" value="Genomic_DNA"/>
</dbReference>
<dbReference type="Proteomes" id="UP000777173">
    <property type="component" value="Unassembled WGS sequence"/>
</dbReference>
<dbReference type="RefSeq" id="WP_007836883.1">
    <property type="nucleotide sequence ID" value="NZ_BQOA01000001.1"/>
</dbReference>
<dbReference type="GeneID" id="93445903"/>